<sequence>MVLTSMKRDTRSKKSAAPAPPPAPPASKSMSSKISPAPSINWEFNEKISLSSGSSTGIEMRADKKIGIGFMDKSRKPSNPSGKSLDLLNVSGYPPPSKHPAPPKVEVFRDAEDTVNVLRSDSKYEIGIPGECTISRKKRQERRKIDCLKQPRSTGDLTGTVRRRWIPANEKIDDSIAKRLELIHELNQKILANYERIQSKSKKLNPKVMTTVKSDTLKTSKRSTSSSSRVRPALSDLRHKEPNTEHVYSEITSKNKSKTPKELRNHQLIEKAMVHRVAEDFDPKDNRNPEDSFTKIGSVKRSLKKLNSHHKICS</sequence>
<name>A0A9R1T4D4_9HYME</name>
<feature type="compositionally biased region" description="Low complexity" evidence="1">
    <location>
        <begin position="26"/>
        <end position="38"/>
    </location>
</feature>
<reference evidence="3" key="1">
    <citation type="submission" date="2025-08" db="UniProtKB">
        <authorList>
            <consortium name="RefSeq"/>
        </authorList>
    </citation>
    <scope>IDENTIFICATION</scope>
    <source>
        <strain evidence="3">USDA-PBARC FA_bdor</strain>
        <tissue evidence="3">Whole organism</tissue>
    </source>
</reference>
<protein>
    <submittedName>
        <fullName evidence="3">Uncharacterized protein</fullName>
    </submittedName>
</protein>
<gene>
    <name evidence="3" type="primary">LOC105266205</name>
</gene>
<evidence type="ECO:0000313" key="3">
    <source>
        <dbReference type="RefSeq" id="XP_011302466.1"/>
    </source>
</evidence>
<dbReference type="AlphaFoldDB" id="A0A9R1T4D4"/>
<proteinExistence type="predicted"/>
<evidence type="ECO:0000313" key="2">
    <source>
        <dbReference type="Proteomes" id="UP000694866"/>
    </source>
</evidence>
<feature type="compositionally biased region" description="Low complexity" evidence="1">
    <location>
        <begin position="222"/>
        <end position="231"/>
    </location>
</feature>
<feature type="compositionally biased region" description="Pro residues" evidence="1">
    <location>
        <begin position="93"/>
        <end position="103"/>
    </location>
</feature>
<organism evidence="2 3">
    <name type="scientific">Fopius arisanus</name>
    <dbReference type="NCBI Taxonomy" id="64838"/>
    <lineage>
        <taxon>Eukaryota</taxon>
        <taxon>Metazoa</taxon>
        <taxon>Ecdysozoa</taxon>
        <taxon>Arthropoda</taxon>
        <taxon>Hexapoda</taxon>
        <taxon>Insecta</taxon>
        <taxon>Pterygota</taxon>
        <taxon>Neoptera</taxon>
        <taxon>Endopterygota</taxon>
        <taxon>Hymenoptera</taxon>
        <taxon>Apocrita</taxon>
        <taxon>Ichneumonoidea</taxon>
        <taxon>Braconidae</taxon>
        <taxon>Opiinae</taxon>
        <taxon>Fopius</taxon>
    </lineage>
</organism>
<dbReference type="RefSeq" id="XP_011302466.1">
    <property type="nucleotide sequence ID" value="XM_011304164.1"/>
</dbReference>
<dbReference type="Proteomes" id="UP000694866">
    <property type="component" value="Unplaced"/>
</dbReference>
<accession>A0A9R1T4D4</accession>
<dbReference type="GeneID" id="105266205"/>
<feature type="region of interest" description="Disordered" evidence="1">
    <location>
        <begin position="1"/>
        <end position="38"/>
    </location>
</feature>
<dbReference type="OrthoDB" id="7635322at2759"/>
<dbReference type="KEGG" id="fas:105266205"/>
<feature type="region of interest" description="Disordered" evidence="1">
    <location>
        <begin position="69"/>
        <end position="104"/>
    </location>
</feature>
<feature type="region of interest" description="Disordered" evidence="1">
    <location>
        <begin position="214"/>
        <end position="235"/>
    </location>
</feature>
<evidence type="ECO:0000256" key="1">
    <source>
        <dbReference type="SAM" id="MobiDB-lite"/>
    </source>
</evidence>
<keyword evidence="2" id="KW-1185">Reference proteome</keyword>